<dbReference type="EMBL" id="SMAF01000004">
    <property type="protein sequence ID" value="TCT00105.1"/>
    <property type="molecule type" value="Genomic_DNA"/>
</dbReference>
<reference evidence="1 2" key="1">
    <citation type="submission" date="2019-03" db="EMBL/GenBank/DDBJ databases">
        <title>Genomic Encyclopedia of Type Strains, Phase IV (KMG-IV): sequencing the most valuable type-strain genomes for metagenomic binning, comparative biology and taxonomic classification.</title>
        <authorList>
            <person name="Goeker M."/>
        </authorList>
    </citation>
    <scope>NUCLEOTIDE SEQUENCE [LARGE SCALE GENOMIC DNA]</scope>
    <source>
        <strain evidence="1 2">DSM 21944</strain>
    </source>
</reference>
<sequence>MAQLRLRVTGPEEALESVSESLMDIEGVQRVDEVADLMPRMDDADSSSAGLAENDYGGVGELLVEFDDNDELASLVRRQADASARSAGAALEFIDPE</sequence>
<dbReference type="Proteomes" id="UP000294599">
    <property type="component" value="Unassembled WGS sequence"/>
</dbReference>
<gene>
    <name evidence="1" type="ORF">EDC25_10495</name>
</gene>
<protein>
    <submittedName>
        <fullName evidence="1">Uncharacterized protein</fullName>
    </submittedName>
</protein>
<proteinExistence type="predicted"/>
<name>A0A4R3LNM2_9GAMM</name>
<dbReference type="AlphaFoldDB" id="A0A4R3LNM2"/>
<dbReference type="OrthoDB" id="6044454at2"/>
<accession>A0A4R3LNM2</accession>
<dbReference type="RefSeq" id="WP_123523151.1">
    <property type="nucleotide sequence ID" value="NZ_JBHLWF010000088.1"/>
</dbReference>
<organism evidence="1 2">
    <name type="scientific">Pseudofulvimonas gallinarii</name>
    <dbReference type="NCBI Taxonomy" id="634155"/>
    <lineage>
        <taxon>Bacteria</taxon>
        <taxon>Pseudomonadati</taxon>
        <taxon>Pseudomonadota</taxon>
        <taxon>Gammaproteobacteria</taxon>
        <taxon>Lysobacterales</taxon>
        <taxon>Rhodanobacteraceae</taxon>
        <taxon>Pseudofulvimonas</taxon>
    </lineage>
</organism>
<evidence type="ECO:0000313" key="2">
    <source>
        <dbReference type="Proteomes" id="UP000294599"/>
    </source>
</evidence>
<evidence type="ECO:0000313" key="1">
    <source>
        <dbReference type="EMBL" id="TCT00105.1"/>
    </source>
</evidence>
<comment type="caution">
    <text evidence="1">The sequence shown here is derived from an EMBL/GenBank/DDBJ whole genome shotgun (WGS) entry which is preliminary data.</text>
</comment>
<keyword evidence="2" id="KW-1185">Reference proteome</keyword>